<dbReference type="Gene3D" id="1.10.10.10">
    <property type="entry name" value="Winged helix-like DNA-binding domain superfamily/Winged helix DNA-binding domain"/>
    <property type="match status" value="1"/>
</dbReference>
<dbReference type="CDD" id="cd00092">
    <property type="entry name" value="HTH_CRP"/>
    <property type="match status" value="1"/>
</dbReference>
<dbReference type="PANTHER" id="PTHR18964">
    <property type="entry name" value="ROK (REPRESSOR, ORF, KINASE) FAMILY"/>
    <property type="match status" value="1"/>
</dbReference>
<dbReference type="Pfam" id="PF00480">
    <property type="entry name" value="ROK"/>
    <property type="match status" value="1"/>
</dbReference>
<name>A0ABT4R3S3_9HYPH</name>
<dbReference type="InterPro" id="IPR043129">
    <property type="entry name" value="ATPase_NBD"/>
</dbReference>
<feature type="domain" description="HTH marR-type" evidence="2">
    <location>
        <begin position="28"/>
        <end position="77"/>
    </location>
</feature>
<dbReference type="EMBL" id="JAPFQA010000028">
    <property type="protein sequence ID" value="MCZ8548471.1"/>
    <property type="molecule type" value="Genomic_DNA"/>
</dbReference>
<sequence length="364" mass="39345">MRFAPPNPLRIADRASGLNALSVRSYNERLVLSLLLQNEGMSRMEIGEKTGLSAQTASVIVRSLEQEGLVSQGEAQRGRVGPPTIPLSLNPEGAYAVGVGFSRRRIDVALIDFIGTVRFHKQLPAEELNLFQRGGDLLAAIRDAMGSLPAGARGRIAGIGLAVPDEIDAMAATCNGSGHSLKALQAEIEEQIKLPVFVQNDITAAAGGESMFGVAKPLNDYLFFYLGARLQSRLILNHQIYKGNSSTSFDHGLMRLENALNARKQPSEIIWSSSAEWPELGEAYSEWLGECSNRLKASISALIQFVEFKTVVLSSHAPQRIANSLCADINREFANIDALPARVTVSPKAVGAASLPFSSRFMIQ</sequence>
<dbReference type="InterPro" id="IPR036390">
    <property type="entry name" value="WH_DNA-bd_sf"/>
</dbReference>
<accession>A0ABT4R3S3</accession>
<evidence type="ECO:0000313" key="3">
    <source>
        <dbReference type="EMBL" id="MCZ8548471.1"/>
    </source>
</evidence>
<organism evidence="3 4">
    <name type="scientific">Mesorhizobium qingshengii</name>
    <dbReference type="NCBI Taxonomy" id="1165689"/>
    <lineage>
        <taxon>Bacteria</taxon>
        <taxon>Pseudomonadati</taxon>
        <taxon>Pseudomonadota</taxon>
        <taxon>Alphaproteobacteria</taxon>
        <taxon>Hyphomicrobiales</taxon>
        <taxon>Phyllobacteriaceae</taxon>
        <taxon>Mesorhizobium</taxon>
    </lineage>
</organism>
<dbReference type="Gene3D" id="3.30.420.40">
    <property type="match status" value="2"/>
</dbReference>
<dbReference type="InterPro" id="IPR000600">
    <property type="entry name" value="ROK"/>
</dbReference>
<dbReference type="RefSeq" id="WP_269908743.1">
    <property type="nucleotide sequence ID" value="NZ_JAPFQA010000028.1"/>
</dbReference>
<comment type="similarity">
    <text evidence="1">Belongs to the ROK (NagC/XylR) family.</text>
</comment>
<dbReference type="InterPro" id="IPR036388">
    <property type="entry name" value="WH-like_DNA-bd_sf"/>
</dbReference>
<dbReference type="InterPro" id="IPR000835">
    <property type="entry name" value="HTH_MarR-typ"/>
</dbReference>
<dbReference type="SUPFAM" id="SSF46785">
    <property type="entry name" value="Winged helix' DNA-binding domain"/>
    <property type="match status" value="1"/>
</dbReference>
<dbReference type="Pfam" id="PF12802">
    <property type="entry name" value="MarR_2"/>
    <property type="match status" value="1"/>
</dbReference>
<comment type="caution">
    <text evidence="3">The sequence shown here is derived from an EMBL/GenBank/DDBJ whole genome shotgun (WGS) entry which is preliminary data.</text>
</comment>
<evidence type="ECO:0000256" key="1">
    <source>
        <dbReference type="ARBA" id="ARBA00006479"/>
    </source>
</evidence>
<evidence type="ECO:0000259" key="2">
    <source>
        <dbReference type="Pfam" id="PF12802"/>
    </source>
</evidence>
<protein>
    <submittedName>
        <fullName evidence="3">ROK family protein</fullName>
    </submittedName>
</protein>
<reference evidence="3" key="1">
    <citation type="submission" date="2022-11" db="EMBL/GenBank/DDBJ databases">
        <authorList>
            <person name="Coimbra C."/>
        </authorList>
    </citation>
    <scope>NUCLEOTIDE SEQUENCE</scope>
    <source>
        <strain evidence="3">Jales19</strain>
    </source>
</reference>
<dbReference type="PANTHER" id="PTHR18964:SF149">
    <property type="entry name" value="BIFUNCTIONAL UDP-N-ACETYLGLUCOSAMINE 2-EPIMERASE_N-ACETYLMANNOSAMINE KINASE"/>
    <property type="match status" value="1"/>
</dbReference>
<evidence type="ECO:0000313" key="4">
    <source>
        <dbReference type="Proteomes" id="UP001152178"/>
    </source>
</evidence>
<gene>
    <name evidence="3" type="ORF">OOJ09_30260</name>
</gene>
<dbReference type="SUPFAM" id="SSF53067">
    <property type="entry name" value="Actin-like ATPase domain"/>
    <property type="match status" value="1"/>
</dbReference>
<dbReference type="Proteomes" id="UP001152178">
    <property type="component" value="Unassembled WGS sequence"/>
</dbReference>
<proteinExistence type="inferred from homology"/>
<keyword evidence="4" id="KW-1185">Reference proteome</keyword>